<evidence type="ECO:0000313" key="2">
    <source>
        <dbReference type="Proteomes" id="UP001156870"/>
    </source>
</evidence>
<sequence>MAVLWQQHLNRTHYKVTQAGNSLRLYRDGIFHSQFNEQTLVSGAVWDLLLLPAFFLPSQQVRRVLVLGVGGGAVMRMLMHCFPEAEIHGVEKDPVHLDVAQNWFGVQGEKITLHEHCAKQWVEQFSGEPFDVIIDDVFGGLKSDPERAIMVDEDWVALLNNMKRKNGVLAFNFDTTQKAHGSVLSNKSACKRLGLINKKSLTTEGFLNQIVVASEASLNENDFASRLKKIKALNADYRGCRLRHSVWSF</sequence>
<name>A0AA37TEZ7_9GAMM</name>
<comment type="caution">
    <text evidence="1">The sequence shown here is derived from an EMBL/GenBank/DDBJ whole genome shotgun (WGS) entry which is preliminary data.</text>
</comment>
<reference evidence="1 2" key="1">
    <citation type="journal article" date="2014" name="Int. J. Syst. Evol. Microbiol.">
        <title>Complete genome sequence of Corynebacterium casei LMG S-19264T (=DSM 44701T), isolated from a smear-ripened cheese.</title>
        <authorList>
            <consortium name="US DOE Joint Genome Institute (JGI-PGF)"/>
            <person name="Walter F."/>
            <person name="Albersmeier A."/>
            <person name="Kalinowski J."/>
            <person name="Ruckert C."/>
        </authorList>
    </citation>
    <scope>NUCLEOTIDE SEQUENCE [LARGE SCALE GENOMIC DNA]</scope>
    <source>
        <strain evidence="1 2">NBRC 110095</strain>
    </source>
</reference>
<dbReference type="AlphaFoldDB" id="A0AA37TEZ7"/>
<dbReference type="SUPFAM" id="SSF53335">
    <property type="entry name" value="S-adenosyl-L-methionine-dependent methyltransferases"/>
    <property type="match status" value="1"/>
</dbReference>
<gene>
    <name evidence="1" type="ORF">GCM10007877_35410</name>
</gene>
<dbReference type="Gene3D" id="3.40.50.150">
    <property type="entry name" value="Vaccinia Virus protein VP39"/>
    <property type="match status" value="1"/>
</dbReference>
<proteinExistence type="predicted"/>
<organism evidence="1 2">
    <name type="scientific">Marinibactrum halimedae</name>
    <dbReference type="NCBI Taxonomy" id="1444977"/>
    <lineage>
        <taxon>Bacteria</taxon>
        <taxon>Pseudomonadati</taxon>
        <taxon>Pseudomonadota</taxon>
        <taxon>Gammaproteobacteria</taxon>
        <taxon>Cellvibrionales</taxon>
        <taxon>Cellvibrionaceae</taxon>
        <taxon>Marinibactrum</taxon>
    </lineage>
</organism>
<evidence type="ECO:0000313" key="1">
    <source>
        <dbReference type="EMBL" id="GLS27822.1"/>
    </source>
</evidence>
<dbReference type="EMBL" id="BSPD01000091">
    <property type="protein sequence ID" value="GLS27822.1"/>
    <property type="molecule type" value="Genomic_DNA"/>
</dbReference>
<keyword evidence="2" id="KW-1185">Reference proteome</keyword>
<dbReference type="CDD" id="cd02440">
    <property type="entry name" value="AdoMet_MTases"/>
    <property type="match status" value="1"/>
</dbReference>
<dbReference type="RefSeq" id="WP_232595191.1">
    <property type="nucleotide sequence ID" value="NZ_BSPD01000091.1"/>
</dbReference>
<protein>
    <recommendedName>
        <fullName evidence="3">Methyltransferase domain-containing protein</fullName>
    </recommendedName>
</protein>
<evidence type="ECO:0008006" key="3">
    <source>
        <dbReference type="Google" id="ProtNLM"/>
    </source>
</evidence>
<dbReference type="Proteomes" id="UP001156870">
    <property type="component" value="Unassembled WGS sequence"/>
</dbReference>
<dbReference type="InterPro" id="IPR029063">
    <property type="entry name" value="SAM-dependent_MTases_sf"/>
</dbReference>
<accession>A0AA37TEZ7</accession>